<reference evidence="6" key="1">
    <citation type="journal article" date="2011" name="Stand. Genomic Sci.">
        <title>Non-contiguous finished genome sequence of the opportunistic oral pathogen Prevotella multisaccharivorax type strain (PPPA20).</title>
        <authorList>
            <person name="Pati A."/>
            <person name="Gronow S."/>
            <person name="Lu M."/>
            <person name="Lapidus A."/>
            <person name="Nolan M."/>
            <person name="Lucas S."/>
            <person name="Hammon N."/>
            <person name="Deshpande S."/>
            <person name="Cheng J.F."/>
            <person name="Tapia R."/>
            <person name="Han C."/>
            <person name="Goodwin L."/>
            <person name="Pitluck S."/>
            <person name="Liolios K."/>
            <person name="Pagani I."/>
            <person name="Mavromatis K."/>
            <person name="Mikhailova N."/>
            <person name="Huntemann M."/>
            <person name="Chen A."/>
            <person name="Palaniappan K."/>
            <person name="Land M."/>
            <person name="Hauser L."/>
            <person name="Detter J.C."/>
            <person name="Brambilla E.M."/>
            <person name="Rohde M."/>
            <person name="Goker M."/>
            <person name="Woyke T."/>
            <person name="Bristow J."/>
            <person name="Eisen J.A."/>
            <person name="Markowitz V."/>
            <person name="Hugenholtz P."/>
            <person name="Kyrpides N.C."/>
            <person name="Klenk H.P."/>
            <person name="Ivanova N."/>
        </authorList>
    </citation>
    <scope>NUCLEOTIDE SEQUENCE [LARGE SCALE GENOMIC DNA]</scope>
    <source>
        <strain evidence="6">DSM 17128</strain>
    </source>
</reference>
<dbReference type="InterPro" id="IPR012373">
    <property type="entry name" value="Ferrdict_sens_TM"/>
</dbReference>
<dbReference type="EMBL" id="GL945017">
    <property type="protein sequence ID" value="EGN56319.1"/>
    <property type="molecule type" value="Genomic_DNA"/>
</dbReference>
<feature type="compositionally biased region" description="Low complexity" evidence="1">
    <location>
        <begin position="106"/>
        <end position="126"/>
    </location>
</feature>
<dbReference type="OrthoDB" id="1493027at2"/>
<dbReference type="Proteomes" id="UP000002772">
    <property type="component" value="Unassembled WGS sequence"/>
</dbReference>
<keyword evidence="2" id="KW-0812">Transmembrane</keyword>
<name>F8N721_9BACT</name>
<evidence type="ECO:0000313" key="5">
    <source>
        <dbReference type="EMBL" id="EGN56319.1"/>
    </source>
</evidence>
<gene>
    <name evidence="5" type="ORF">Premu_0860</name>
</gene>
<evidence type="ECO:0000256" key="1">
    <source>
        <dbReference type="SAM" id="MobiDB-lite"/>
    </source>
</evidence>
<organism evidence="5 6">
    <name type="scientific">Hallella multisaccharivorax DSM 17128</name>
    <dbReference type="NCBI Taxonomy" id="688246"/>
    <lineage>
        <taxon>Bacteria</taxon>
        <taxon>Pseudomonadati</taxon>
        <taxon>Bacteroidota</taxon>
        <taxon>Bacteroidia</taxon>
        <taxon>Bacteroidales</taxon>
        <taxon>Prevotellaceae</taxon>
        <taxon>Hallella</taxon>
    </lineage>
</organism>
<protein>
    <submittedName>
        <fullName evidence="5">Anti-FecI sigma factor, FecR</fullName>
    </submittedName>
</protein>
<dbReference type="Pfam" id="PF16344">
    <property type="entry name" value="FecR_C"/>
    <property type="match status" value="1"/>
</dbReference>
<dbReference type="InterPro" id="IPR006860">
    <property type="entry name" value="FecR"/>
</dbReference>
<evidence type="ECO:0000313" key="6">
    <source>
        <dbReference type="Proteomes" id="UP000002772"/>
    </source>
</evidence>
<dbReference type="STRING" id="688246.Premu_0860"/>
<proteinExistence type="predicted"/>
<evidence type="ECO:0000256" key="2">
    <source>
        <dbReference type="SAM" id="Phobius"/>
    </source>
</evidence>
<dbReference type="PANTHER" id="PTHR30273:SF2">
    <property type="entry name" value="PROTEIN FECR"/>
    <property type="match status" value="1"/>
</dbReference>
<evidence type="ECO:0000259" key="4">
    <source>
        <dbReference type="Pfam" id="PF16344"/>
    </source>
</evidence>
<dbReference type="RefSeq" id="WP_007573373.1">
    <property type="nucleotide sequence ID" value="NZ_BPTS01000001.1"/>
</dbReference>
<dbReference type="Pfam" id="PF04773">
    <property type="entry name" value="FecR"/>
    <property type="match status" value="1"/>
</dbReference>
<accession>F8N721</accession>
<keyword evidence="2" id="KW-0472">Membrane</keyword>
<feature type="domain" description="Protein FecR C-terminal" evidence="4">
    <location>
        <begin position="262"/>
        <end position="329"/>
    </location>
</feature>
<dbReference type="PANTHER" id="PTHR30273">
    <property type="entry name" value="PERIPLASMIC SIGNAL SENSOR AND SIGMA FACTOR ACTIVATOR FECR-RELATED"/>
    <property type="match status" value="1"/>
</dbReference>
<dbReference type="Gene3D" id="2.60.120.1440">
    <property type="match status" value="1"/>
</dbReference>
<keyword evidence="6" id="KW-1185">Reference proteome</keyword>
<dbReference type="HOGENOM" id="CLU_050192_2_2_10"/>
<sequence>MSEKSKNILRKALQRGQAPKPDIDEAWQNLSARLHLASPTAEEEEHNTPKLQWVSYTLKGIAAVAAIFLIIRLLFPSVQLSTSHTSPKVHSPIAQRVKTTTAHRGSSLPQTQSSTSSPNATTSSPAINIKTARAEIRHAQLPDGSSVWLNAESKLAYTPLSNGTRKVMLQGEGYFEVKHDAQHPFIIDTEGITVRDLGTAFNIRSYSGRPVCISVVSGSVSVMANNKDYTLLHSRQLTIKNTGCELSTVDTYPLTQWKEGLFYFHQTALKDVIREIARWYGVNVVIEQTANINMQIHFVGSRKATLTKTLQDLDDIDGVQVELCDGAITVR</sequence>
<feature type="region of interest" description="Disordered" evidence="1">
    <location>
        <begin position="82"/>
        <end position="126"/>
    </location>
</feature>
<keyword evidence="2" id="KW-1133">Transmembrane helix</keyword>
<dbReference type="InterPro" id="IPR032508">
    <property type="entry name" value="FecR_C"/>
</dbReference>
<dbReference type="AlphaFoldDB" id="F8N721"/>
<feature type="domain" description="FecR protein" evidence="3">
    <location>
        <begin position="129"/>
        <end position="220"/>
    </location>
</feature>
<dbReference type="GO" id="GO:0016989">
    <property type="term" value="F:sigma factor antagonist activity"/>
    <property type="evidence" value="ECO:0007669"/>
    <property type="project" value="TreeGrafter"/>
</dbReference>
<dbReference type="Gene3D" id="3.55.50.30">
    <property type="match status" value="1"/>
</dbReference>
<evidence type="ECO:0000259" key="3">
    <source>
        <dbReference type="Pfam" id="PF04773"/>
    </source>
</evidence>
<dbReference type="eggNOG" id="COG3712">
    <property type="taxonomic scope" value="Bacteria"/>
</dbReference>
<feature type="transmembrane region" description="Helical" evidence="2">
    <location>
        <begin position="56"/>
        <end position="75"/>
    </location>
</feature>